<dbReference type="STRING" id="387631.Asulf_01331"/>
<dbReference type="PROSITE" id="PS51841">
    <property type="entry name" value="LTD"/>
    <property type="match status" value="1"/>
</dbReference>
<feature type="domain" description="TNase-like" evidence="5">
    <location>
        <begin position="91"/>
        <end position="236"/>
    </location>
</feature>
<dbReference type="KEGG" id="ast:Asulf_01331"/>
<dbReference type="SUPFAM" id="SSF50199">
    <property type="entry name" value="Staphylococcal nuclease"/>
    <property type="match status" value="1"/>
</dbReference>
<dbReference type="PROSITE" id="PS01123">
    <property type="entry name" value="TNASE_1"/>
    <property type="match status" value="1"/>
</dbReference>
<dbReference type="RefSeq" id="WP_015590920.1">
    <property type="nucleotide sequence ID" value="NC_021169.1"/>
</dbReference>
<dbReference type="InterPro" id="IPR035437">
    <property type="entry name" value="SNase_OB-fold_sf"/>
</dbReference>
<dbReference type="eggNOG" id="arCOG08231">
    <property type="taxonomic scope" value="Archaea"/>
</dbReference>
<feature type="compositionally biased region" description="Low complexity" evidence="4">
    <location>
        <begin position="37"/>
        <end position="57"/>
    </location>
</feature>
<dbReference type="GO" id="GO:0003676">
    <property type="term" value="F:nucleic acid binding"/>
    <property type="evidence" value="ECO:0007669"/>
    <property type="project" value="InterPro"/>
</dbReference>
<dbReference type="eggNOG" id="arCOG03192">
    <property type="taxonomic scope" value="Archaea"/>
</dbReference>
<evidence type="ECO:0000256" key="4">
    <source>
        <dbReference type="SAM" id="MobiDB-lite"/>
    </source>
</evidence>
<evidence type="ECO:0000259" key="6">
    <source>
        <dbReference type="PROSITE" id="PS51841"/>
    </source>
</evidence>
<dbReference type="EMBL" id="CP005290">
    <property type="protein sequence ID" value="AGK61322.1"/>
    <property type="molecule type" value="Genomic_DNA"/>
</dbReference>
<accession>N0BG95</accession>
<dbReference type="SUPFAM" id="SSF74853">
    <property type="entry name" value="Lamin A/C globular tail domain"/>
    <property type="match status" value="1"/>
</dbReference>
<dbReference type="PROSITE" id="PS50830">
    <property type="entry name" value="TNASE_3"/>
    <property type="match status" value="1"/>
</dbReference>
<dbReference type="Gene3D" id="2.40.50.90">
    <property type="match status" value="1"/>
</dbReference>
<keyword evidence="3" id="KW-0378">Hydrolase</keyword>
<feature type="region of interest" description="Disordered" evidence="4">
    <location>
        <begin position="26"/>
        <end position="57"/>
    </location>
</feature>
<dbReference type="Gene3D" id="2.60.40.1260">
    <property type="entry name" value="Lamin Tail domain"/>
    <property type="match status" value="1"/>
</dbReference>
<evidence type="ECO:0000256" key="1">
    <source>
        <dbReference type="ARBA" id="ARBA00022722"/>
    </source>
</evidence>
<dbReference type="Pfam" id="PF00932">
    <property type="entry name" value="LTD"/>
    <property type="match status" value="1"/>
</dbReference>
<keyword evidence="2" id="KW-0255">Endonuclease</keyword>
<dbReference type="InterPro" id="IPR016071">
    <property type="entry name" value="Staphylococal_nuclease_OB-fold"/>
</dbReference>
<name>N0BG95_9EURY</name>
<dbReference type="InterPro" id="IPR036415">
    <property type="entry name" value="Lamin_tail_dom_sf"/>
</dbReference>
<evidence type="ECO:0000256" key="3">
    <source>
        <dbReference type="ARBA" id="ARBA00022801"/>
    </source>
</evidence>
<dbReference type="Proteomes" id="UP000013307">
    <property type="component" value="Chromosome"/>
</dbReference>
<dbReference type="AlphaFoldDB" id="N0BG95"/>
<reference evidence="7 8" key="1">
    <citation type="journal article" date="2013" name="Genome Announc.">
        <title>Complete Genome Sequence of the Thermophilic and Facultatively Chemolithoautotrophic Sulfate Reducer Archaeoglobus sulfaticallidus Strain PM70-1T.</title>
        <authorList>
            <person name="Stokke R."/>
            <person name="Hocking W.P."/>
            <person name="Steinsbu B.O."/>
            <person name="Steen I.H."/>
        </authorList>
    </citation>
    <scope>NUCLEOTIDE SEQUENCE [LARGE SCALE GENOMIC DNA]</scope>
    <source>
        <strain evidence="7">PM70-1</strain>
    </source>
</reference>
<dbReference type="GO" id="GO:0016787">
    <property type="term" value="F:hydrolase activity"/>
    <property type="evidence" value="ECO:0007669"/>
    <property type="project" value="UniProtKB-KW"/>
</dbReference>
<dbReference type="PANTHER" id="PTHR12302">
    <property type="entry name" value="EBNA2 BINDING PROTEIN P100"/>
    <property type="match status" value="1"/>
</dbReference>
<dbReference type="GO" id="GO:0004519">
    <property type="term" value="F:endonuclease activity"/>
    <property type="evidence" value="ECO:0007669"/>
    <property type="project" value="UniProtKB-KW"/>
</dbReference>
<evidence type="ECO:0000313" key="8">
    <source>
        <dbReference type="Proteomes" id="UP000013307"/>
    </source>
</evidence>
<dbReference type="SMART" id="SM00318">
    <property type="entry name" value="SNc"/>
    <property type="match status" value="1"/>
</dbReference>
<dbReference type="GeneID" id="54768328"/>
<keyword evidence="1" id="KW-0540">Nuclease</keyword>
<dbReference type="OrthoDB" id="3327at2157"/>
<dbReference type="PROSITE" id="PS51257">
    <property type="entry name" value="PROKAR_LIPOPROTEIN"/>
    <property type="match status" value="1"/>
</dbReference>
<dbReference type="InterPro" id="IPR002071">
    <property type="entry name" value="Thermonucl_AS"/>
</dbReference>
<organism evidence="7 8">
    <name type="scientific">Archaeoglobus sulfaticallidus PM70-1</name>
    <dbReference type="NCBI Taxonomy" id="387631"/>
    <lineage>
        <taxon>Archaea</taxon>
        <taxon>Methanobacteriati</taxon>
        <taxon>Methanobacteriota</taxon>
        <taxon>Archaeoglobi</taxon>
        <taxon>Archaeoglobales</taxon>
        <taxon>Archaeoglobaceae</taxon>
        <taxon>Archaeoglobus</taxon>
    </lineage>
</organism>
<gene>
    <name evidence="7" type="ORF">Asulf_01331</name>
</gene>
<proteinExistence type="predicted"/>
<dbReference type="InterPro" id="IPR001322">
    <property type="entry name" value="Lamin_tail_dom"/>
</dbReference>
<feature type="domain" description="LTD" evidence="6">
    <location>
        <begin position="252"/>
        <end position="370"/>
    </location>
</feature>
<evidence type="ECO:0000259" key="5">
    <source>
        <dbReference type="PROSITE" id="PS50830"/>
    </source>
</evidence>
<evidence type="ECO:0000256" key="2">
    <source>
        <dbReference type="ARBA" id="ARBA00022759"/>
    </source>
</evidence>
<dbReference type="HOGENOM" id="CLU_063605_0_0_2"/>
<dbReference type="Pfam" id="PF00565">
    <property type="entry name" value="SNase"/>
    <property type="match status" value="1"/>
</dbReference>
<sequence>MRVKFLTLLFLSLLVLGCAEEGKISIQTPTPTPTPAITPMHTPTPQHTPTQMPATTPTPMHTPHMTPTATPSLTPWQPSETPTPFKLEYGVKYKVKVVEVVDGDTIDVIMPDGKEERVRMLGIDTPETAASKNKPYEYDDITNLSCLAYWGLMAKQYTESKLEGKYIYIELDPIARMRGYYGRLLAYIYYDSTDFTAELVKQGYARVYTEGNFERESEYVAYQSTAMENSVGLWTCSVEVASTPTLTPASTPTPTPTNTASTATVDFYYIHYDAAGNDQYNLNDEYVVIANNGAASINLQGWVLQDEAGHTYVFPSYTFGPGEVVYVHTGSGTDTAGHLYWGSDRAIWNNDGDTAYLFDAAGNLTDVVSW</sequence>
<keyword evidence="8" id="KW-1185">Reference proteome</keyword>
<dbReference type="PANTHER" id="PTHR12302:SF3">
    <property type="entry name" value="SERINE_THREONINE-PROTEIN KINASE 31"/>
    <property type="match status" value="1"/>
</dbReference>
<protein>
    <submittedName>
        <fullName evidence="7">Micrococcal nuclease (Thermonuclease)-like protein</fullName>
    </submittedName>
</protein>
<evidence type="ECO:0000313" key="7">
    <source>
        <dbReference type="EMBL" id="AGK61322.1"/>
    </source>
</evidence>